<dbReference type="Pfam" id="PF11721">
    <property type="entry name" value="Malectin"/>
    <property type="match status" value="1"/>
</dbReference>
<keyword evidence="8" id="KW-0472">Membrane</keyword>
<evidence type="ECO:0000256" key="6">
    <source>
        <dbReference type="ARBA" id="ARBA00022840"/>
    </source>
</evidence>
<sequence length="294" mass="32426">MLLLSADSSFAIKCGGQYMRSSDGIDFETDNSTLGAASLHLTDSRRWAVSNVGLFGERKEAKYTLNTLAQITGTLDSEMFQTSRISAGSLRYYGLGLENGMYNVNLRFAETELADPSSLTWKSVGRRVFDIYLQGNRREKDFDIRKEAGGATNRAVRKDYKVQVSQNYLEIHLFWAGKGTCCIPQQGTYGPSISAISVTPDFIPTVPNLPPTAPKKSKTGLIAGIVVSVAVLGFITIFAVFYCRRKGSDINEEEELLGIENMPNMFTYAELKNATEDFKYANKLGEGGFGSVYK</sequence>
<accession>A0AA41SL47</accession>
<evidence type="ECO:0000256" key="2">
    <source>
        <dbReference type="ARBA" id="ARBA00022553"/>
    </source>
</evidence>
<feature type="non-terminal residue" evidence="10">
    <location>
        <position position="1"/>
    </location>
</feature>
<dbReference type="InterPro" id="IPR021720">
    <property type="entry name" value="Malectin_dom"/>
</dbReference>
<comment type="caution">
    <text evidence="10">The sequence shown here is derived from an EMBL/GenBank/DDBJ whole genome shotgun (WGS) entry which is preliminary data.</text>
</comment>
<evidence type="ECO:0000259" key="9">
    <source>
        <dbReference type="Pfam" id="PF11721"/>
    </source>
</evidence>
<keyword evidence="11" id="KW-1185">Reference proteome</keyword>
<keyword evidence="7" id="KW-0325">Glycoprotein</keyword>
<evidence type="ECO:0000256" key="3">
    <source>
        <dbReference type="ARBA" id="ARBA00022679"/>
    </source>
</evidence>
<keyword evidence="3" id="KW-0808">Transferase</keyword>
<name>A0AA41SL47_PAPNU</name>
<feature type="domain" description="Malectin" evidence="9">
    <location>
        <begin position="9"/>
        <end position="196"/>
    </location>
</feature>
<dbReference type="InterPro" id="IPR011009">
    <property type="entry name" value="Kinase-like_dom_sf"/>
</dbReference>
<dbReference type="AlphaFoldDB" id="A0AA41SL47"/>
<evidence type="ECO:0000256" key="1">
    <source>
        <dbReference type="ARBA" id="ARBA00012513"/>
    </source>
</evidence>
<reference evidence="10" key="1">
    <citation type="submission" date="2022-03" db="EMBL/GenBank/DDBJ databases">
        <title>A functionally conserved STORR gene fusion in Papaver species that diverged 16.8 million years ago.</title>
        <authorList>
            <person name="Catania T."/>
        </authorList>
    </citation>
    <scope>NUCLEOTIDE SEQUENCE</scope>
    <source>
        <strain evidence="10">S-191538</strain>
    </source>
</reference>
<proteinExistence type="predicted"/>
<protein>
    <recommendedName>
        <fullName evidence="1">non-specific serine/threonine protein kinase</fullName>
        <ecNumber evidence="1">2.7.11.1</ecNumber>
    </recommendedName>
</protein>
<dbReference type="GO" id="GO:0004674">
    <property type="term" value="F:protein serine/threonine kinase activity"/>
    <property type="evidence" value="ECO:0007669"/>
    <property type="project" value="UniProtKB-EC"/>
</dbReference>
<evidence type="ECO:0000313" key="11">
    <source>
        <dbReference type="Proteomes" id="UP001177140"/>
    </source>
</evidence>
<dbReference type="EMBL" id="JAJJMA010164811">
    <property type="protein sequence ID" value="MCL7036148.1"/>
    <property type="molecule type" value="Genomic_DNA"/>
</dbReference>
<organism evidence="10 11">
    <name type="scientific">Papaver nudicaule</name>
    <name type="common">Iceland poppy</name>
    <dbReference type="NCBI Taxonomy" id="74823"/>
    <lineage>
        <taxon>Eukaryota</taxon>
        <taxon>Viridiplantae</taxon>
        <taxon>Streptophyta</taxon>
        <taxon>Embryophyta</taxon>
        <taxon>Tracheophyta</taxon>
        <taxon>Spermatophyta</taxon>
        <taxon>Magnoliopsida</taxon>
        <taxon>Ranunculales</taxon>
        <taxon>Papaveraceae</taxon>
        <taxon>Papaveroideae</taxon>
        <taxon>Papaver</taxon>
    </lineage>
</organism>
<dbReference type="Gene3D" id="3.30.200.20">
    <property type="entry name" value="Phosphorylase Kinase, domain 1"/>
    <property type="match status" value="1"/>
</dbReference>
<evidence type="ECO:0000256" key="5">
    <source>
        <dbReference type="ARBA" id="ARBA00022741"/>
    </source>
</evidence>
<keyword evidence="8" id="KW-0812">Transmembrane</keyword>
<dbReference type="Gene3D" id="2.60.120.430">
    <property type="entry name" value="Galactose-binding lectin"/>
    <property type="match status" value="1"/>
</dbReference>
<dbReference type="EC" id="2.7.11.1" evidence="1"/>
<dbReference type="FunFam" id="2.60.120.430:FF:000002">
    <property type="entry name" value="Leucine-rich repeat receptor-like protein kinase"/>
    <property type="match status" value="1"/>
</dbReference>
<dbReference type="PANTHER" id="PTHR48006:SF62">
    <property type="entry name" value="LEUCINE-RICH REPEAT TRANSMEMBRANE PROTEIN KINASE"/>
    <property type="match status" value="1"/>
</dbReference>
<dbReference type="Proteomes" id="UP001177140">
    <property type="component" value="Unassembled WGS sequence"/>
</dbReference>
<evidence type="ECO:0000256" key="8">
    <source>
        <dbReference type="SAM" id="Phobius"/>
    </source>
</evidence>
<dbReference type="SUPFAM" id="SSF56112">
    <property type="entry name" value="Protein kinase-like (PK-like)"/>
    <property type="match status" value="1"/>
</dbReference>
<keyword evidence="4" id="KW-0732">Signal</keyword>
<evidence type="ECO:0000256" key="7">
    <source>
        <dbReference type="ARBA" id="ARBA00023180"/>
    </source>
</evidence>
<gene>
    <name evidence="10" type="ORF">MKW94_012863</name>
</gene>
<dbReference type="PANTHER" id="PTHR48006">
    <property type="entry name" value="LEUCINE-RICH REPEAT-CONTAINING PROTEIN DDB_G0281931-RELATED"/>
    <property type="match status" value="1"/>
</dbReference>
<dbReference type="GO" id="GO:0005524">
    <property type="term" value="F:ATP binding"/>
    <property type="evidence" value="ECO:0007669"/>
    <property type="project" value="UniProtKB-KW"/>
</dbReference>
<keyword evidence="8" id="KW-1133">Transmembrane helix</keyword>
<evidence type="ECO:0000313" key="10">
    <source>
        <dbReference type="EMBL" id="MCL7036148.1"/>
    </source>
</evidence>
<keyword evidence="5" id="KW-0547">Nucleotide-binding</keyword>
<keyword evidence="2" id="KW-0597">Phosphoprotein</keyword>
<keyword evidence="6" id="KW-0067">ATP-binding</keyword>
<evidence type="ECO:0000256" key="4">
    <source>
        <dbReference type="ARBA" id="ARBA00022729"/>
    </source>
</evidence>
<dbReference type="InterPro" id="IPR051824">
    <property type="entry name" value="LRR_Rcpt-Like_S/T_Kinase"/>
</dbReference>
<feature type="transmembrane region" description="Helical" evidence="8">
    <location>
        <begin position="221"/>
        <end position="243"/>
    </location>
</feature>
<dbReference type="GO" id="GO:0005886">
    <property type="term" value="C:plasma membrane"/>
    <property type="evidence" value="ECO:0007669"/>
    <property type="project" value="TreeGrafter"/>
</dbReference>